<evidence type="ECO:0000313" key="1">
    <source>
        <dbReference type="EMBL" id="KMZ70716.1"/>
    </source>
</evidence>
<evidence type="ECO:0000313" key="2">
    <source>
        <dbReference type="Proteomes" id="UP000036987"/>
    </source>
</evidence>
<gene>
    <name evidence="1" type="ORF">ZOSMA_195G00120</name>
</gene>
<dbReference type="OrthoDB" id="432970at2759"/>
<dbReference type="SUPFAM" id="SSF103642">
    <property type="entry name" value="Sec-C motif"/>
    <property type="match status" value="1"/>
</dbReference>
<dbReference type="AlphaFoldDB" id="A0A0K9PP24"/>
<dbReference type="InterPro" id="IPR004027">
    <property type="entry name" value="SEC_C_motif"/>
</dbReference>
<protein>
    <submittedName>
        <fullName evidence="1">Protein translocase subunit SecA</fullName>
    </submittedName>
</protein>
<dbReference type="Gene3D" id="3.10.450.50">
    <property type="match status" value="1"/>
</dbReference>
<sequence length="202" mass="22417">MVYYPRLQLFVRNISTTSTRFSAAGWFDKFKGAITGKSVSSSEESLSLIEFADKIAIKRRMGSFRKSIAGRASDAQVNDALMKQESISRYLGAIDPSGENIQSSQKQDAAKNFNCALSDVEKILASYDWAKTAQKKIVKLKEEGKPMPKTMGEMEKLVGKKLDVSGYDKADKPKSGRVSKNELCPCGSNKKYKRCCGTAEKW</sequence>
<dbReference type="OMA" id="KFTWARE"/>
<dbReference type="PANTHER" id="PTHR36750:SF1">
    <property type="entry name" value="SEC-C MOTIF PROTEIN"/>
    <property type="match status" value="1"/>
</dbReference>
<accession>A0A0K9PP24</accession>
<reference evidence="2" key="1">
    <citation type="journal article" date="2016" name="Nature">
        <title>The genome of the seagrass Zostera marina reveals angiosperm adaptation to the sea.</title>
        <authorList>
            <person name="Olsen J.L."/>
            <person name="Rouze P."/>
            <person name="Verhelst B."/>
            <person name="Lin Y.-C."/>
            <person name="Bayer T."/>
            <person name="Collen J."/>
            <person name="Dattolo E."/>
            <person name="De Paoli E."/>
            <person name="Dittami S."/>
            <person name="Maumus F."/>
            <person name="Michel G."/>
            <person name="Kersting A."/>
            <person name="Lauritano C."/>
            <person name="Lohaus R."/>
            <person name="Toepel M."/>
            <person name="Tonon T."/>
            <person name="Vanneste K."/>
            <person name="Amirebrahimi M."/>
            <person name="Brakel J."/>
            <person name="Bostroem C."/>
            <person name="Chovatia M."/>
            <person name="Grimwood J."/>
            <person name="Jenkins J.W."/>
            <person name="Jueterbock A."/>
            <person name="Mraz A."/>
            <person name="Stam W.T."/>
            <person name="Tice H."/>
            <person name="Bornberg-Bauer E."/>
            <person name="Green P.J."/>
            <person name="Pearson G.A."/>
            <person name="Procaccini G."/>
            <person name="Duarte C.M."/>
            <person name="Schmutz J."/>
            <person name="Reusch T.B.H."/>
            <person name="Van de Peer Y."/>
        </authorList>
    </citation>
    <scope>NUCLEOTIDE SEQUENCE [LARGE SCALE GENOMIC DNA]</scope>
    <source>
        <strain evidence="2">cv. Finnish</strain>
    </source>
</reference>
<dbReference type="EMBL" id="LFYR01000714">
    <property type="protein sequence ID" value="KMZ70716.1"/>
    <property type="molecule type" value="Genomic_DNA"/>
</dbReference>
<dbReference type="Proteomes" id="UP000036987">
    <property type="component" value="Unassembled WGS sequence"/>
</dbReference>
<name>A0A0K9PP24_ZOSMR</name>
<proteinExistence type="predicted"/>
<dbReference type="PANTHER" id="PTHR36750">
    <property type="entry name" value="SEC-C MOTIF PROTEIN"/>
    <property type="match status" value="1"/>
</dbReference>
<keyword evidence="2" id="KW-1185">Reference proteome</keyword>
<organism evidence="1 2">
    <name type="scientific">Zostera marina</name>
    <name type="common">Eelgrass</name>
    <dbReference type="NCBI Taxonomy" id="29655"/>
    <lineage>
        <taxon>Eukaryota</taxon>
        <taxon>Viridiplantae</taxon>
        <taxon>Streptophyta</taxon>
        <taxon>Embryophyta</taxon>
        <taxon>Tracheophyta</taxon>
        <taxon>Spermatophyta</taxon>
        <taxon>Magnoliopsida</taxon>
        <taxon>Liliopsida</taxon>
        <taxon>Zosteraceae</taxon>
        <taxon>Zostera</taxon>
    </lineage>
</organism>
<comment type="caution">
    <text evidence="1">The sequence shown here is derived from an EMBL/GenBank/DDBJ whole genome shotgun (WGS) entry which is preliminary data.</text>
</comment>
<dbReference type="Pfam" id="PF02810">
    <property type="entry name" value="SEC-C"/>
    <property type="match status" value="1"/>
</dbReference>